<keyword evidence="2" id="KW-1185">Reference proteome</keyword>
<dbReference type="EMBL" id="BSXV01008023">
    <property type="protein sequence ID" value="GMF05893.1"/>
    <property type="molecule type" value="Genomic_DNA"/>
</dbReference>
<evidence type="ECO:0000313" key="1">
    <source>
        <dbReference type="EMBL" id="GMF05893.1"/>
    </source>
</evidence>
<organism evidence="1 2">
    <name type="scientific">Candida boidinii</name>
    <name type="common">Yeast</name>
    <dbReference type="NCBI Taxonomy" id="5477"/>
    <lineage>
        <taxon>Eukaryota</taxon>
        <taxon>Fungi</taxon>
        <taxon>Dikarya</taxon>
        <taxon>Ascomycota</taxon>
        <taxon>Saccharomycotina</taxon>
        <taxon>Pichiomycetes</taxon>
        <taxon>Pichiales</taxon>
        <taxon>Pichiaceae</taxon>
        <taxon>Ogataea</taxon>
        <taxon>Ogataea/Candida clade</taxon>
    </lineage>
</organism>
<accession>A0ACB5UCN2</accession>
<protein>
    <submittedName>
        <fullName evidence="1">Unnamed protein product</fullName>
    </submittedName>
</protein>
<dbReference type="Proteomes" id="UP001165101">
    <property type="component" value="Unassembled WGS sequence"/>
</dbReference>
<proteinExistence type="predicted"/>
<evidence type="ECO:0000313" key="2">
    <source>
        <dbReference type="Proteomes" id="UP001165101"/>
    </source>
</evidence>
<gene>
    <name evidence="1" type="ORF">Cboi01_000664000</name>
</gene>
<comment type="caution">
    <text evidence="1">The sequence shown here is derived from an EMBL/GenBank/DDBJ whole genome shotgun (WGS) entry which is preliminary data.</text>
</comment>
<reference evidence="1" key="1">
    <citation type="submission" date="2023-04" db="EMBL/GenBank/DDBJ databases">
        <title>Candida boidinii NBRC 1967.</title>
        <authorList>
            <person name="Ichikawa N."/>
            <person name="Sato H."/>
            <person name="Tonouchi N."/>
        </authorList>
    </citation>
    <scope>NUCLEOTIDE SEQUENCE</scope>
    <source>
        <strain evidence="1">NBRC 1967</strain>
    </source>
</reference>
<name>A0ACB5UCN2_CANBO</name>
<sequence length="189" mass="20551">MSFDSPLFSKNNNEFGGGQNISSDSDNGGLKRTSSVGASKTFLSMMNNDNYTDNTNNTTNNNDIGTGNDFANSMKVGQSGLDLRSTGLRASSTNIRSKNQLSQLFRDSQVQLNNKFNSNNNQNDNSNGDANNKAFFSSGRGNDSVVGRSNSTINNNKTFSFNADSDSEDEEDGLSINKPLSNSKFYIWI</sequence>